<dbReference type="InterPro" id="IPR000719">
    <property type="entry name" value="Prot_kinase_dom"/>
</dbReference>
<reference evidence="3" key="1">
    <citation type="submission" date="2020-05" db="EMBL/GenBank/DDBJ databases">
        <title>Mycena genomes resolve the evolution of fungal bioluminescence.</title>
        <authorList>
            <person name="Tsai I.J."/>
        </authorList>
    </citation>
    <scope>NUCLEOTIDE SEQUENCE</scope>
    <source>
        <strain evidence="3">CCC161011</strain>
    </source>
</reference>
<comment type="caution">
    <text evidence="3">The sequence shown here is derived from an EMBL/GenBank/DDBJ whole genome shotgun (WGS) entry which is preliminary data.</text>
</comment>
<dbReference type="AlphaFoldDB" id="A0A8H6Z0E4"/>
<gene>
    <name evidence="3" type="ORF">MVEN_00177000</name>
</gene>
<dbReference type="Gene3D" id="1.10.510.10">
    <property type="entry name" value="Transferase(Phosphotransferase) domain 1"/>
    <property type="match status" value="2"/>
</dbReference>
<keyword evidence="3" id="KW-0808">Transferase</keyword>
<dbReference type="InterPro" id="IPR051681">
    <property type="entry name" value="Ser/Thr_Kinases-Pseudokinases"/>
</dbReference>
<dbReference type="OrthoDB" id="346907at2759"/>
<dbReference type="Gene3D" id="3.30.200.20">
    <property type="entry name" value="Phosphorylase Kinase, domain 1"/>
    <property type="match status" value="1"/>
</dbReference>
<dbReference type="PANTHER" id="PTHR44329:SF214">
    <property type="entry name" value="PROTEIN KINASE DOMAIN-CONTAINING PROTEIN"/>
    <property type="match status" value="1"/>
</dbReference>
<dbReference type="GO" id="GO:0004674">
    <property type="term" value="F:protein serine/threonine kinase activity"/>
    <property type="evidence" value="ECO:0007669"/>
    <property type="project" value="TreeGrafter"/>
</dbReference>
<evidence type="ECO:0000313" key="4">
    <source>
        <dbReference type="Proteomes" id="UP000620124"/>
    </source>
</evidence>
<dbReference type="GO" id="GO:0005524">
    <property type="term" value="F:ATP binding"/>
    <property type="evidence" value="ECO:0007669"/>
    <property type="project" value="UniProtKB-KW"/>
</dbReference>
<dbReference type="InterPro" id="IPR008942">
    <property type="entry name" value="ENTH_VHS"/>
</dbReference>
<feature type="domain" description="Protein kinase" evidence="2">
    <location>
        <begin position="867"/>
        <end position="1126"/>
    </location>
</feature>
<dbReference type="Pfam" id="PF07714">
    <property type="entry name" value="PK_Tyr_Ser-Thr"/>
    <property type="match status" value="1"/>
</dbReference>
<feature type="compositionally biased region" description="Polar residues" evidence="1">
    <location>
        <begin position="327"/>
        <end position="351"/>
    </location>
</feature>
<keyword evidence="3" id="KW-0418">Kinase</keyword>
<evidence type="ECO:0000259" key="2">
    <source>
        <dbReference type="PROSITE" id="PS50011"/>
    </source>
</evidence>
<keyword evidence="4" id="KW-1185">Reference proteome</keyword>
<feature type="region of interest" description="Disordered" evidence="1">
    <location>
        <begin position="298"/>
        <end position="389"/>
    </location>
</feature>
<dbReference type="SUPFAM" id="SSF56112">
    <property type="entry name" value="Protein kinase-like (PK-like)"/>
    <property type="match status" value="2"/>
</dbReference>
<organism evidence="3 4">
    <name type="scientific">Mycena venus</name>
    <dbReference type="NCBI Taxonomy" id="2733690"/>
    <lineage>
        <taxon>Eukaryota</taxon>
        <taxon>Fungi</taxon>
        <taxon>Dikarya</taxon>
        <taxon>Basidiomycota</taxon>
        <taxon>Agaricomycotina</taxon>
        <taxon>Agaricomycetes</taxon>
        <taxon>Agaricomycetidae</taxon>
        <taxon>Agaricales</taxon>
        <taxon>Marasmiineae</taxon>
        <taxon>Mycenaceae</taxon>
        <taxon>Mycena</taxon>
    </lineage>
</organism>
<evidence type="ECO:0000313" key="3">
    <source>
        <dbReference type="EMBL" id="KAF7368537.1"/>
    </source>
</evidence>
<dbReference type="PROSITE" id="PS50011">
    <property type="entry name" value="PROTEIN_KINASE_DOM"/>
    <property type="match status" value="2"/>
</dbReference>
<dbReference type="Pfam" id="PF00069">
    <property type="entry name" value="Pkinase"/>
    <property type="match status" value="1"/>
</dbReference>
<dbReference type="Proteomes" id="UP000620124">
    <property type="component" value="Unassembled WGS sequence"/>
</dbReference>
<dbReference type="PANTHER" id="PTHR44329">
    <property type="entry name" value="SERINE/THREONINE-PROTEIN KINASE TNNI3K-RELATED"/>
    <property type="match status" value="1"/>
</dbReference>
<proteinExistence type="predicted"/>
<dbReference type="InterPro" id="IPR011009">
    <property type="entry name" value="Kinase-like_dom_sf"/>
</dbReference>
<accession>A0A8H6Z0E4</accession>
<dbReference type="InterPro" id="IPR001245">
    <property type="entry name" value="Ser-Thr/Tyr_kinase_cat_dom"/>
</dbReference>
<dbReference type="SUPFAM" id="SSF48464">
    <property type="entry name" value="ENTH/VHS domain"/>
    <property type="match status" value="1"/>
</dbReference>
<dbReference type="InterPro" id="IPR008266">
    <property type="entry name" value="Tyr_kinase_AS"/>
</dbReference>
<dbReference type="PROSITE" id="PS00109">
    <property type="entry name" value="PROTEIN_KINASE_TYR"/>
    <property type="match status" value="1"/>
</dbReference>
<dbReference type="EMBL" id="JACAZI010000002">
    <property type="protein sequence ID" value="KAF7368537.1"/>
    <property type="molecule type" value="Genomic_DNA"/>
</dbReference>
<feature type="domain" description="Protein kinase" evidence="2">
    <location>
        <begin position="545"/>
        <end position="814"/>
    </location>
</feature>
<protein>
    <submittedName>
        <fullName evidence="3">Kinase-like protein</fullName>
    </submittedName>
</protein>
<dbReference type="Gene3D" id="1.25.40.90">
    <property type="match status" value="1"/>
</dbReference>
<sequence length="1179" mass="129523">MRRFFGLGPPKVAWKPTPYLRGDIWDLPSGAPASSATSSSPISAGQTWAPVNTVSNQDDWYELVSKIRFLASMGSEDRPLILEVCDRASTSAAAREAIKALMHEFKHGCADAQLSAARLWAVLLRNSSTEFISQSTAVDFFGNAGGAHPFPYHLSHRDAVLSNPTLEGFRQLWLAVKAPDAPDQGSPYDAHDAILRPSGYRRPQNVPAILDRMNPAIPQPRGPDLRFPYDWEVPPPSYETATNTFGSVSHRLSYASSVEEIVTDISTRHTQDHQMDSRLTEGIVPAEEWPRMEPELAASPALPHSPRIPEFLRPPRLQITPPDQGMAPQSSPRRVQYSPISTNEATVSTARPTAIRRPMRNRANLAPSVASSSAQRPAPPHIGHNLSPRGKKPIYARTLGYLKDVASAHDHSGALRTLDCFGREMAKLGSVDSLVYALQYKETLIKTSSDLGVTGHPKLKAALEADQAALGDRVSEVLYSPADERAVLALEDSAAQSLLDIIQHTLDNALLHTRDATSKARRLIGKLAKACDKLPSSLIISGVTQRDEHASFCGGFGDVFKAMYQGRPVALKHMRMFQGTDQREIRRKFCREALVWQRLRNPYIVPLIGIDTESFPSSLSMVSPWMKNGTVIKYLSGIPDSDRQGVVSRLIREIAQGLAFLHDQRVVHGDLRGSNILVDDNGSACLTDFGLTVLSDATATQTNHGAGSVRWMAPETLDPTACGLTEFARTPASDIYAFACVCLELYTGYPPFHDAILHDAPVMLQVISGERPSRPANLIPDNIWTIMEACWKHDFAERPSILGIVLELAKPERIPAEVALDPDVTISGTLDDAAAFDQEEIYGGWIASVVAPIAGFIDMSVDPRHHYVDLREMADGPGGTTLYVARLVSAHHQLLMLPDAVRYRDEEDLEAERTTFVAIKSIPIVPGGSSKLSEVLRELQILSCVQCENVVGMDALYVDPVEDALWIRMELMTRSLSSVIELNSILVALEHLQENNIAPRNIRSRNVLINSQGVLKLTNLSNAMKLSDGPSVSRSTNIRSDASALGALVWELAAGRRPSLQDRQGDNQWPPLSVIASRSPAFHEFIQMCFDPAATHFGYRRLIESAFIGEACERATLAQLLPKKYQSACGNVLATFVAIRRQTGHESTENGEADVRPKTAEKSRAFKYGMIGAQETIWR</sequence>
<name>A0A8H6Z0E4_9AGAR</name>
<evidence type="ECO:0000256" key="1">
    <source>
        <dbReference type="SAM" id="MobiDB-lite"/>
    </source>
</evidence>